<evidence type="ECO:0000313" key="4">
    <source>
        <dbReference type="Proteomes" id="UP000199052"/>
    </source>
</evidence>
<dbReference type="SUPFAM" id="SSF50969">
    <property type="entry name" value="YVTN repeat-like/Quinoprotein amine dehydrogenase"/>
    <property type="match status" value="1"/>
</dbReference>
<dbReference type="EMBL" id="JACBZA010000001">
    <property type="protein sequence ID" value="NYH86760.1"/>
    <property type="molecule type" value="Genomic_DNA"/>
</dbReference>
<keyword evidence="2" id="KW-0456">Lyase</keyword>
<dbReference type="InterPro" id="IPR011044">
    <property type="entry name" value="Quino_amine_DH_bsu"/>
</dbReference>
<proteinExistence type="predicted"/>
<reference evidence="2 5" key="2">
    <citation type="submission" date="2020-07" db="EMBL/GenBank/DDBJ databases">
        <title>Sequencing the genomes of 1000 actinobacteria strains.</title>
        <authorList>
            <person name="Klenk H.-P."/>
        </authorList>
    </citation>
    <scope>NUCLEOTIDE SEQUENCE [LARGE SCALE GENOMIC DNA]</scope>
    <source>
        <strain evidence="2 5">DSM 45117</strain>
    </source>
</reference>
<gene>
    <name evidence="2" type="ORF">FHR37_005611</name>
    <name evidence="3" type="ORF">SAMN05421678_12362</name>
</gene>
<dbReference type="RefSeq" id="WP_139239219.1">
    <property type="nucleotide sequence ID" value="NZ_FOOI01000023.1"/>
</dbReference>
<dbReference type="Proteomes" id="UP000199052">
    <property type="component" value="Unassembled WGS sequence"/>
</dbReference>
<feature type="chain" id="PRO_5011526838" evidence="1">
    <location>
        <begin position="25"/>
        <end position="691"/>
    </location>
</feature>
<feature type="signal peptide" evidence="1">
    <location>
        <begin position="1"/>
        <end position="24"/>
    </location>
</feature>
<keyword evidence="1" id="KW-0732">Signal</keyword>
<name>A0A1I3BCG8_9ACTN</name>
<dbReference type="EMBL" id="FOOI01000023">
    <property type="protein sequence ID" value="SFH59984.1"/>
    <property type="molecule type" value="Genomic_DNA"/>
</dbReference>
<sequence length="691" mass="75355">MRTRPWHRLLIVGLALVAGLSVTAAVTPTTPQWWNRGTIPLYSTTAAGGETARMPDGTVRTYLAFSGKPAYLAEIDTLTSKVMRMLRLYVPGTPSGEVPADAGAQGAWGVSIDKRGTVYVSTYGFGHVYRLPWKADAVEDLGRPSPRTSFTWEGDTDERGVFYFGTTEGFGPAPLPGGRLFSWDPATRKYRDYGDWGSKYLYVRSVEAHGGKIYAGLGQTTALFQVDPRTGKRVEIPPPPGMPTDKYTYQMEDEAGYLYLLFAGGTTAQVGWVLDLKTLKWKYEIPGYMGQTISQADDQGRVYLLVDGELTLFDPRSGTMTKTGFKGGPEQADKGGLGAGKGVARAVDKRVGHELIYGATGGGDLWRYDPATKTGTFQYAEGLVGTPTAPRSLAKGPDGRIYAGGYFQGGLVAYDPATTKWTEYVFKHQIEGMSAHNGKMYFGVYPNAQVWEYDPALPFGDTNPKKLFELKDFGQERPWTVVSAGKYVAIGTSPKNSQDNGAVTLYEPATGEHRTWNSGLVDGANQISTLTYRDGVIYGGSLGCCNLSDNSKHPGQVFAMDASSGRVLWRSTPLPDEQGVNGLTFDGQGRLFGMTYGTVFEISPIDGALVRSVKEFDYDWSVVTNFQPRAVNMEYDPGDGAIYATNGRTRRIDPDTLVDVGPNYATSFAAISPGPNKFYVQNGLLLEVKWY</sequence>
<dbReference type="SUPFAM" id="SSF50998">
    <property type="entry name" value="Quinoprotein alcohol dehydrogenase-like"/>
    <property type="match status" value="1"/>
</dbReference>
<keyword evidence="5" id="KW-1185">Reference proteome</keyword>
<evidence type="ECO:0000313" key="5">
    <source>
        <dbReference type="Proteomes" id="UP000533017"/>
    </source>
</evidence>
<dbReference type="STRING" id="504797.SAMN05421678_12362"/>
<evidence type="ECO:0000313" key="2">
    <source>
        <dbReference type="EMBL" id="NYH86760.1"/>
    </source>
</evidence>
<dbReference type="AlphaFoldDB" id="A0A1I3BCG8"/>
<evidence type="ECO:0000313" key="3">
    <source>
        <dbReference type="EMBL" id="SFH59984.1"/>
    </source>
</evidence>
<dbReference type="GO" id="GO:0016829">
    <property type="term" value="F:lyase activity"/>
    <property type="evidence" value="ECO:0007669"/>
    <property type="project" value="UniProtKB-KW"/>
</dbReference>
<dbReference type="OrthoDB" id="57332at2"/>
<accession>A0A1I3BCG8</accession>
<reference evidence="3 4" key="1">
    <citation type="submission" date="2016-10" db="EMBL/GenBank/DDBJ databases">
        <authorList>
            <person name="de Groot N.N."/>
        </authorList>
    </citation>
    <scope>NUCLEOTIDE SEQUENCE [LARGE SCALE GENOMIC DNA]</scope>
    <source>
        <strain evidence="3 4">CPCC 202808</strain>
    </source>
</reference>
<dbReference type="InterPro" id="IPR011047">
    <property type="entry name" value="Quinoprotein_ADH-like_sf"/>
</dbReference>
<dbReference type="Proteomes" id="UP000533017">
    <property type="component" value="Unassembled WGS sequence"/>
</dbReference>
<dbReference type="InterPro" id="IPR015943">
    <property type="entry name" value="WD40/YVTN_repeat-like_dom_sf"/>
</dbReference>
<dbReference type="Gene3D" id="2.130.10.10">
    <property type="entry name" value="YVTN repeat-like/Quinoprotein amine dehydrogenase"/>
    <property type="match status" value="2"/>
</dbReference>
<protein>
    <submittedName>
        <fullName evidence="2">Streptogramin lyase</fullName>
    </submittedName>
</protein>
<evidence type="ECO:0000256" key="1">
    <source>
        <dbReference type="SAM" id="SignalP"/>
    </source>
</evidence>
<organism evidence="3 4">
    <name type="scientific">Actinopolymorpha cephalotaxi</name>
    <dbReference type="NCBI Taxonomy" id="504797"/>
    <lineage>
        <taxon>Bacteria</taxon>
        <taxon>Bacillati</taxon>
        <taxon>Actinomycetota</taxon>
        <taxon>Actinomycetes</taxon>
        <taxon>Propionibacteriales</taxon>
        <taxon>Actinopolymorphaceae</taxon>
        <taxon>Actinopolymorpha</taxon>
    </lineage>
</organism>